<protein>
    <submittedName>
        <fullName evidence="1">Uncharacterized protein</fullName>
    </submittedName>
</protein>
<reference evidence="1" key="1">
    <citation type="submission" date="2014-05" db="EMBL/GenBank/DDBJ databases">
        <authorList>
            <person name="Chronopoulou M."/>
        </authorList>
    </citation>
    <scope>NUCLEOTIDE SEQUENCE</scope>
    <source>
        <tissue evidence="1">Whole organism</tissue>
    </source>
</reference>
<dbReference type="EMBL" id="HACA01007014">
    <property type="protein sequence ID" value="CDW24375.1"/>
    <property type="molecule type" value="Transcribed_RNA"/>
</dbReference>
<proteinExistence type="predicted"/>
<evidence type="ECO:0000313" key="1">
    <source>
        <dbReference type="EMBL" id="CDW24375.1"/>
    </source>
</evidence>
<sequence>MFSKIMCRSHIMQSSMRIPSFSSFRIVYRCHLGIGLFRPSFRMHMILAGKGSLFQLLIRCVSRVFLHLHCF</sequence>
<organism evidence="1">
    <name type="scientific">Lepeophtheirus salmonis</name>
    <name type="common">Salmon louse</name>
    <name type="synonym">Caligus salmonis</name>
    <dbReference type="NCBI Taxonomy" id="72036"/>
    <lineage>
        <taxon>Eukaryota</taxon>
        <taxon>Metazoa</taxon>
        <taxon>Ecdysozoa</taxon>
        <taxon>Arthropoda</taxon>
        <taxon>Crustacea</taxon>
        <taxon>Multicrustacea</taxon>
        <taxon>Hexanauplia</taxon>
        <taxon>Copepoda</taxon>
        <taxon>Siphonostomatoida</taxon>
        <taxon>Caligidae</taxon>
        <taxon>Lepeophtheirus</taxon>
    </lineage>
</organism>
<name>A0A0K2TEW5_LEPSM</name>
<dbReference type="AlphaFoldDB" id="A0A0K2TEW5"/>
<accession>A0A0K2TEW5</accession>